<accession>D4B1N3</accession>
<dbReference type="STRING" id="663331.D4B1N3"/>
<name>D4B1N3_ARTBC</name>
<evidence type="ECO:0000259" key="1">
    <source>
        <dbReference type="PROSITE" id="PS51459"/>
    </source>
</evidence>
<feature type="domain" description="Fido" evidence="1">
    <location>
        <begin position="44"/>
        <end position="162"/>
    </location>
</feature>
<sequence>MTLPALTISRTLPTLNHILSELISATKPSNIHTSAKMPPNIRFLTVSQVKRLHATIISPNTVPTQPDLLESAVHSPMNLNHYAGQEDIFQLAANLSEKIMRNHAYQDGNKRTALVAADMFLKINGHHLQGGLRGESSGLAEAQVALVTNQMSTEDLGKYYKAVRRHFHQVTGDFTDYDAKGVPTTAKVPIIVGEPGQTYVLVPTDIGRAFHTASLALNEPTTGTTSSGATDETCKATFFHDSQHFGVGGSSKYPQLRIPMNLPRQTDSNTSSATIYLNGKMHNMVLDGTADAGFARMANDTARTLHDDLEKLKDM</sequence>
<dbReference type="GO" id="GO:0016301">
    <property type="term" value="F:kinase activity"/>
    <property type="evidence" value="ECO:0007669"/>
    <property type="project" value="InterPro"/>
</dbReference>
<dbReference type="KEGG" id="abe:ARB_02362"/>
<dbReference type="EMBL" id="ABSU01000027">
    <property type="protein sequence ID" value="EFE30665.1"/>
    <property type="molecule type" value="Genomic_DNA"/>
</dbReference>
<proteinExistence type="predicted"/>
<dbReference type="PANTHER" id="PTHR39426">
    <property type="entry name" value="HOMOLOGY TO DEATH-ON-CURING PROTEIN OF PHAGE P1"/>
    <property type="match status" value="1"/>
</dbReference>
<dbReference type="PROSITE" id="PS51459">
    <property type="entry name" value="FIDO"/>
    <property type="match status" value="1"/>
</dbReference>
<protein>
    <recommendedName>
        <fullName evidence="1">Fido domain-containing protein</fullName>
    </recommendedName>
</protein>
<dbReference type="GeneID" id="9524041"/>
<dbReference type="Pfam" id="PF02661">
    <property type="entry name" value="Fic"/>
    <property type="match status" value="1"/>
</dbReference>
<dbReference type="InterPro" id="IPR053737">
    <property type="entry name" value="Type_II_TA_Toxin"/>
</dbReference>
<dbReference type="NCBIfam" id="TIGR01550">
    <property type="entry name" value="DOC_P1"/>
    <property type="match status" value="1"/>
</dbReference>
<dbReference type="PANTHER" id="PTHR39426:SF1">
    <property type="entry name" value="HOMOLOGY TO DEATH-ON-CURING PROTEIN OF PHAGE P1"/>
    <property type="match status" value="1"/>
</dbReference>
<dbReference type="HOGENOM" id="CLU_882704_0_0_1"/>
<dbReference type="AlphaFoldDB" id="D4B1N3"/>
<keyword evidence="3" id="KW-1185">Reference proteome</keyword>
<reference evidence="3" key="1">
    <citation type="journal article" date="2011" name="Genome Biol.">
        <title>Comparative and functional genomics provide insights into the pathogenicity of dermatophytic fungi.</title>
        <authorList>
            <person name="Burmester A."/>
            <person name="Shelest E."/>
            <person name="Gloeckner G."/>
            <person name="Heddergott C."/>
            <person name="Schindler S."/>
            <person name="Staib P."/>
            <person name="Heidel A."/>
            <person name="Felder M."/>
            <person name="Petzold A."/>
            <person name="Szafranski K."/>
            <person name="Feuermann M."/>
            <person name="Pedruzzi I."/>
            <person name="Priebe S."/>
            <person name="Groth M."/>
            <person name="Winkler R."/>
            <person name="Li W."/>
            <person name="Kniemeyer O."/>
            <person name="Schroeckh V."/>
            <person name="Hertweck C."/>
            <person name="Hube B."/>
            <person name="White T.C."/>
            <person name="Platzer M."/>
            <person name="Guthke R."/>
            <person name="Heitman J."/>
            <person name="Woestemeyer J."/>
            <person name="Zipfel P.F."/>
            <person name="Monod M."/>
            <person name="Brakhage A.A."/>
        </authorList>
    </citation>
    <scope>NUCLEOTIDE SEQUENCE [LARGE SCALE GENOMIC DNA]</scope>
    <source>
        <strain evidence="3">ATCC MYA-4681 / CBS 112371</strain>
    </source>
</reference>
<comment type="caution">
    <text evidence="2">The sequence shown here is derived from an EMBL/GenBank/DDBJ whole genome shotgun (WGS) entry which is preliminary data.</text>
</comment>
<evidence type="ECO:0000313" key="2">
    <source>
        <dbReference type="EMBL" id="EFE30665.1"/>
    </source>
</evidence>
<dbReference type="RefSeq" id="XP_003011305.1">
    <property type="nucleotide sequence ID" value="XM_003011259.1"/>
</dbReference>
<dbReference type="InterPro" id="IPR036597">
    <property type="entry name" value="Fido-like_dom_sf"/>
</dbReference>
<evidence type="ECO:0000313" key="3">
    <source>
        <dbReference type="Proteomes" id="UP000008866"/>
    </source>
</evidence>
<organism evidence="2 3">
    <name type="scientific">Arthroderma benhamiae (strain ATCC MYA-4681 / CBS 112371)</name>
    <name type="common">Trichophyton mentagrophytes</name>
    <dbReference type="NCBI Taxonomy" id="663331"/>
    <lineage>
        <taxon>Eukaryota</taxon>
        <taxon>Fungi</taxon>
        <taxon>Dikarya</taxon>
        <taxon>Ascomycota</taxon>
        <taxon>Pezizomycotina</taxon>
        <taxon>Eurotiomycetes</taxon>
        <taxon>Eurotiomycetidae</taxon>
        <taxon>Onygenales</taxon>
        <taxon>Arthrodermataceae</taxon>
        <taxon>Trichophyton</taxon>
    </lineage>
</organism>
<dbReference type="eggNOG" id="ENOG502T9IH">
    <property type="taxonomic scope" value="Eukaryota"/>
</dbReference>
<dbReference type="InterPro" id="IPR003812">
    <property type="entry name" value="Fido"/>
</dbReference>
<dbReference type="Gene3D" id="1.20.120.1870">
    <property type="entry name" value="Fic/DOC protein, Fido domain"/>
    <property type="match status" value="1"/>
</dbReference>
<dbReference type="SUPFAM" id="SSF140931">
    <property type="entry name" value="Fic-like"/>
    <property type="match status" value="1"/>
</dbReference>
<gene>
    <name evidence="2" type="ORF">ARB_02362</name>
</gene>
<dbReference type="Proteomes" id="UP000008866">
    <property type="component" value="Unassembled WGS sequence"/>
</dbReference>
<dbReference type="InterPro" id="IPR006440">
    <property type="entry name" value="Doc"/>
</dbReference>